<dbReference type="PANTHER" id="PTHR34069">
    <property type="entry name" value="3-OXOACYL-[ACYL-CARRIER-PROTEIN] SYNTHASE 3"/>
    <property type="match status" value="1"/>
</dbReference>
<protein>
    <submittedName>
        <fullName evidence="5">Hydroxymethylglutaryl-CoA synthase</fullName>
        <ecNumber evidence="5">2.3.3.10</ecNumber>
    </submittedName>
</protein>
<dbReference type="CDD" id="cd00827">
    <property type="entry name" value="init_cond_enzymes"/>
    <property type="match status" value="1"/>
</dbReference>
<dbReference type="GO" id="GO:0004421">
    <property type="term" value="F:hydroxymethylglutaryl-CoA synthase activity"/>
    <property type="evidence" value="ECO:0007669"/>
    <property type="project" value="UniProtKB-EC"/>
</dbReference>
<keyword evidence="6" id="KW-1185">Reference proteome</keyword>
<dbReference type="SUPFAM" id="SSF53901">
    <property type="entry name" value="Thiolase-like"/>
    <property type="match status" value="1"/>
</dbReference>
<evidence type="ECO:0000259" key="3">
    <source>
        <dbReference type="Pfam" id="PF08541"/>
    </source>
</evidence>
<organism evidence="5 6">
    <name type="scientific">Brenneria tiliae</name>
    <dbReference type="NCBI Taxonomy" id="2914984"/>
    <lineage>
        <taxon>Bacteria</taxon>
        <taxon>Pseudomonadati</taxon>
        <taxon>Pseudomonadota</taxon>
        <taxon>Gammaproteobacteria</taxon>
        <taxon>Enterobacterales</taxon>
        <taxon>Pectobacteriaceae</taxon>
        <taxon>Brenneria</taxon>
    </lineage>
</organism>
<comment type="caution">
    <text evidence="5">The sequence shown here is derived from an EMBL/GenBank/DDBJ whole genome shotgun (WGS) entry which is preliminary data.</text>
</comment>
<dbReference type="PANTHER" id="PTHR34069:SF2">
    <property type="entry name" value="BETA-KETOACYL-[ACYL-CARRIER-PROTEIN] SYNTHASE III"/>
    <property type="match status" value="1"/>
</dbReference>
<evidence type="ECO:0000256" key="1">
    <source>
        <dbReference type="ARBA" id="ARBA00022679"/>
    </source>
</evidence>
<feature type="domain" description="Beta-ketoacyl-[acyl-carrier-protein] synthase III N-terminal" evidence="4">
    <location>
        <begin position="109"/>
        <end position="170"/>
    </location>
</feature>
<dbReference type="NCBIfam" id="NF003274">
    <property type="entry name" value="PRK04262.1"/>
    <property type="match status" value="1"/>
</dbReference>
<keyword evidence="1 5" id="KW-0808">Transferase</keyword>
<dbReference type="Gene3D" id="3.40.47.10">
    <property type="match status" value="1"/>
</dbReference>
<feature type="domain" description="Beta-ketoacyl-[acyl-carrier-protein] synthase III C-terminal" evidence="3">
    <location>
        <begin position="226"/>
        <end position="306"/>
    </location>
</feature>
<dbReference type="Pfam" id="PF08545">
    <property type="entry name" value="ACP_syn_III"/>
    <property type="match status" value="1"/>
</dbReference>
<name>A0ABT0MZ54_9GAMM</name>
<proteinExistence type="predicted"/>
<evidence type="ECO:0000313" key="5">
    <source>
        <dbReference type="EMBL" id="MCL2895047.1"/>
    </source>
</evidence>
<dbReference type="Pfam" id="PF08541">
    <property type="entry name" value="ACP_syn_III_C"/>
    <property type="match status" value="1"/>
</dbReference>
<dbReference type="EMBL" id="JAKPBZ010000115">
    <property type="protein sequence ID" value="MCL2895047.1"/>
    <property type="molecule type" value="Genomic_DNA"/>
</dbReference>
<accession>A0ABT0MZ54</accession>
<dbReference type="InterPro" id="IPR013751">
    <property type="entry name" value="ACP_syn_III_N"/>
</dbReference>
<dbReference type="InterPro" id="IPR013747">
    <property type="entry name" value="ACP_syn_III_C"/>
</dbReference>
<dbReference type="Proteomes" id="UP001203069">
    <property type="component" value="Unassembled WGS sequence"/>
</dbReference>
<dbReference type="RefSeq" id="WP_249246083.1">
    <property type="nucleotide sequence ID" value="NZ_JAKPBZ010000115.1"/>
</dbReference>
<evidence type="ECO:0000259" key="4">
    <source>
        <dbReference type="Pfam" id="PF08545"/>
    </source>
</evidence>
<dbReference type="InterPro" id="IPR016039">
    <property type="entry name" value="Thiolase-like"/>
</dbReference>
<gene>
    <name evidence="5" type="ORF">MFP26_20475</name>
</gene>
<evidence type="ECO:0000313" key="6">
    <source>
        <dbReference type="Proteomes" id="UP001203069"/>
    </source>
</evidence>
<reference evidence="5 6" key="1">
    <citation type="submission" date="2022-02" db="EMBL/GenBank/DDBJ databases">
        <title>Description of Brenneria tiliae sp. nov. isolated from symptomatic Tilia x moltkei and Tilia x europaea trees in the UK.</title>
        <authorList>
            <person name="Kile H."/>
        </authorList>
    </citation>
    <scope>NUCLEOTIDE SEQUENCE [LARGE SCALE GENOMIC DNA]</scope>
    <source>
        <strain evidence="5 6">MC1SB4.1</strain>
    </source>
</reference>
<evidence type="ECO:0000256" key="2">
    <source>
        <dbReference type="ARBA" id="ARBA00023315"/>
    </source>
</evidence>
<dbReference type="EC" id="2.3.3.10" evidence="5"/>
<sequence>MQSTPGITSYGFSLPLYRIKVEDIINVWKNTAPDIITQTLGTTSRTVLQPDEDTITLSLDAARQALRRANISTLDAIYLGTCTNPYDSRSSAAILLEMLGAGKQAFCADIQFSGKSGTSAMQICHAMITSGLANTALAIGADVLSRHVAPGDLTESYAGAAAAAILFGKKNVIAEIDATFSCAEDLADNIRPQGERYIRSGMGLGSDKNNLGINKHMAFAFHGLLSQTETCKEDYSYVVFQQPTISIVHTMTKKLGLSNQQTSPALYADTVGDTGASSPMLGLAKILDIAKPGEKILVVSYGFGAGSDAISFTVTNNILSYRKNHRTVQSVLKEVLWTDYGTATKYEFKFLRPDYALTAYL</sequence>
<keyword evidence="2 5" id="KW-0012">Acyltransferase</keyword>